<evidence type="ECO:0000313" key="1">
    <source>
        <dbReference type="EMBL" id="BES93837.1"/>
    </source>
</evidence>
<organism evidence="1 2">
    <name type="scientific">Nesidiocoris tenuis</name>
    <dbReference type="NCBI Taxonomy" id="355587"/>
    <lineage>
        <taxon>Eukaryota</taxon>
        <taxon>Metazoa</taxon>
        <taxon>Ecdysozoa</taxon>
        <taxon>Arthropoda</taxon>
        <taxon>Hexapoda</taxon>
        <taxon>Insecta</taxon>
        <taxon>Pterygota</taxon>
        <taxon>Neoptera</taxon>
        <taxon>Paraneoptera</taxon>
        <taxon>Hemiptera</taxon>
        <taxon>Heteroptera</taxon>
        <taxon>Panheteroptera</taxon>
        <taxon>Cimicomorpha</taxon>
        <taxon>Miridae</taxon>
        <taxon>Dicyphina</taxon>
        <taxon>Nesidiocoris</taxon>
    </lineage>
</organism>
<name>A0ABN7ANN3_9HEMI</name>
<proteinExistence type="predicted"/>
<reference evidence="1 2" key="1">
    <citation type="submission" date="2023-09" db="EMBL/GenBank/DDBJ databases">
        <title>Nesidiocoris tenuis whole genome shotgun sequence.</title>
        <authorList>
            <person name="Shibata T."/>
            <person name="Shimoda M."/>
            <person name="Kobayashi T."/>
            <person name="Uehara T."/>
        </authorList>
    </citation>
    <scope>NUCLEOTIDE SEQUENCE [LARGE SCALE GENOMIC DNA]</scope>
    <source>
        <strain evidence="1 2">Japan</strain>
    </source>
</reference>
<dbReference type="EMBL" id="AP028912">
    <property type="protein sequence ID" value="BES93837.1"/>
    <property type="molecule type" value="Genomic_DNA"/>
</dbReference>
<sequence>MTLLKRGWVDAIKLHPAQQLHLKKVNERTCIYALGHLLQRWPVVYSPHIRTRSSVLQGLIVFYPMTPFPEQFTP</sequence>
<keyword evidence="2" id="KW-1185">Reference proteome</keyword>
<evidence type="ECO:0000313" key="2">
    <source>
        <dbReference type="Proteomes" id="UP001307889"/>
    </source>
</evidence>
<gene>
    <name evidence="1" type="ORF">NTJ_06646</name>
</gene>
<protein>
    <submittedName>
        <fullName evidence="1">Uncharacterized protein</fullName>
    </submittedName>
</protein>
<dbReference type="Proteomes" id="UP001307889">
    <property type="component" value="Chromosome 4"/>
</dbReference>
<accession>A0ABN7ANN3</accession>